<dbReference type="PANTHER" id="PTHR43349">
    <property type="entry name" value="PINORESINOL REDUCTASE-RELATED"/>
    <property type="match status" value="1"/>
</dbReference>
<gene>
    <name evidence="4" type="ORF">HU200_050389</name>
</gene>
<evidence type="ECO:0000256" key="1">
    <source>
        <dbReference type="ARBA" id="ARBA00022857"/>
    </source>
</evidence>
<proteinExistence type="predicted"/>
<dbReference type="PANTHER" id="PTHR43349:SF30">
    <property type="entry name" value="NMRA-LIKE DOMAIN-CONTAINING PROTEIN"/>
    <property type="match status" value="1"/>
</dbReference>
<dbReference type="GO" id="GO:0016491">
    <property type="term" value="F:oxidoreductase activity"/>
    <property type="evidence" value="ECO:0007669"/>
    <property type="project" value="UniProtKB-KW"/>
</dbReference>
<protein>
    <recommendedName>
        <fullName evidence="3">NmrA-like domain-containing protein</fullName>
    </recommendedName>
</protein>
<dbReference type="Proteomes" id="UP000636709">
    <property type="component" value="Unassembled WGS sequence"/>
</dbReference>
<dbReference type="Gene3D" id="3.40.50.720">
    <property type="entry name" value="NAD(P)-binding Rossmann-like Domain"/>
    <property type="match status" value="1"/>
</dbReference>
<dbReference type="SUPFAM" id="SSF51735">
    <property type="entry name" value="NAD(P)-binding Rossmann-fold domains"/>
    <property type="match status" value="1"/>
</dbReference>
<evidence type="ECO:0000313" key="5">
    <source>
        <dbReference type="Proteomes" id="UP000636709"/>
    </source>
</evidence>
<keyword evidence="2" id="KW-0560">Oxidoreductase</keyword>
<comment type="caution">
    <text evidence="4">The sequence shown here is derived from an EMBL/GenBank/DDBJ whole genome shotgun (WGS) entry which is preliminary data.</text>
</comment>
<keyword evidence="5" id="KW-1185">Reference proteome</keyword>
<name>A0A835AXG5_9POAL</name>
<dbReference type="InterPro" id="IPR036291">
    <property type="entry name" value="NAD(P)-bd_dom_sf"/>
</dbReference>
<dbReference type="Pfam" id="PF05368">
    <property type="entry name" value="NmrA"/>
    <property type="match status" value="1"/>
</dbReference>
<sequence>MAPKSNSGKMLSSILVIGGTGNVGRHLVTASINAGHPTAVLVRPATAGVSGKAELMEAFKSCGARLVYGDIDDHDGLVAAIRQADVVISAVGHSSPEEVESQLKILVAIQEAGGVKRFVPSEYGCDVELAEHMLEPARSILGAKVRVREAVKASGIPHTIISSNWLQGFLLPRAGNPEASGPPNNSVTIFGDGKLQVAMKAVEDPRTLNKILHLRPQENLCSVDKLISLWESKIGKALEKTYVCEEELVKKVQVSPFPLNFQLAVLHATLVAGEANLTDKATATGASTGERVEATELYPDMNYMTVEEYLDGLQ</sequence>
<keyword evidence="1" id="KW-0521">NADP</keyword>
<reference evidence="4" key="1">
    <citation type="submission" date="2020-07" db="EMBL/GenBank/DDBJ databases">
        <title>Genome sequence and genetic diversity analysis of an under-domesticated orphan crop, white fonio (Digitaria exilis).</title>
        <authorList>
            <person name="Bennetzen J.L."/>
            <person name="Chen S."/>
            <person name="Ma X."/>
            <person name="Wang X."/>
            <person name="Yssel A.E.J."/>
            <person name="Chaluvadi S.R."/>
            <person name="Johnson M."/>
            <person name="Gangashetty P."/>
            <person name="Hamidou F."/>
            <person name="Sanogo M.D."/>
            <person name="Zwaenepoel A."/>
            <person name="Wallace J."/>
            <person name="Van De Peer Y."/>
            <person name="Van Deynze A."/>
        </authorList>
    </citation>
    <scope>NUCLEOTIDE SEQUENCE</scope>
    <source>
        <tissue evidence="4">Leaves</tissue>
    </source>
</reference>
<dbReference type="InterPro" id="IPR008030">
    <property type="entry name" value="NmrA-like"/>
</dbReference>
<dbReference type="CDD" id="cd05259">
    <property type="entry name" value="PCBER_SDR_a"/>
    <property type="match status" value="1"/>
</dbReference>
<evidence type="ECO:0000256" key="2">
    <source>
        <dbReference type="ARBA" id="ARBA00023002"/>
    </source>
</evidence>
<dbReference type="EMBL" id="JACEFO010002250">
    <property type="protein sequence ID" value="KAF8670725.1"/>
    <property type="molecule type" value="Genomic_DNA"/>
</dbReference>
<organism evidence="4 5">
    <name type="scientific">Digitaria exilis</name>
    <dbReference type="NCBI Taxonomy" id="1010633"/>
    <lineage>
        <taxon>Eukaryota</taxon>
        <taxon>Viridiplantae</taxon>
        <taxon>Streptophyta</taxon>
        <taxon>Embryophyta</taxon>
        <taxon>Tracheophyta</taxon>
        <taxon>Spermatophyta</taxon>
        <taxon>Magnoliopsida</taxon>
        <taxon>Liliopsida</taxon>
        <taxon>Poales</taxon>
        <taxon>Poaceae</taxon>
        <taxon>PACMAD clade</taxon>
        <taxon>Panicoideae</taxon>
        <taxon>Panicodae</taxon>
        <taxon>Paniceae</taxon>
        <taxon>Anthephorinae</taxon>
        <taxon>Digitaria</taxon>
    </lineage>
</organism>
<dbReference type="OrthoDB" id="419598at2759"/>
<dbReference type="InterPro" id="IPR045312">
    <property type="entry name" value="PCBER-like"/>
</dbReference>
<dbReference type="Gene3D" id="3.90.25.10">
    <property type="entry name" value="UDP-galactose 4-epimerase, domain 1"/>
    <property type="match status" value="1"/>
</dbReference>
<accession>A0A835AXG5</accession>
<feature type="domain" description="NmrA-like" evidence="3">
    <location>
        <begin position="12"/>
        <end position="310"/>
    </location>
</feature>
<dbReference type="InterPro" id="IPR050608">
    <property type="entry name" value="NmrA-type/Isoflavone_red_sf"/>
</dbReference>
<dbReference type="AlphaFoldDB" id="A0A835AXG5"/>
<evidence type="ECO:0000313" key="4">
    <source>
        <dbReference type="EMBL" id="KAF8670725.1"/>
    </source>
</evidence>
<evidence type="ECO:0000259" key="3">
    <source>
        <dbReference type="Pfam" id="PF05368"/>
    </source>
</evidence>